<proteinExistence type="predicted"/>
<dbReference type="EMBL" id="JAGQLH010000078">
    <property type="protein sequence ID" value="MCA9386098.1"/>
    <property type="molecule type" value="Genomic_DNA"/>
</dbReference>
<reference evidence="2" key="1">
    <citation type="submission" date="2020-04" db="EMBL/GenBank/DDBJ databases">
        <authorList>
            <person name="Zhang T."/>
        </authorList>
    </citation>
    <scope>NUCLEOTIDE SEQUENCE</scope>
    <source>
        <strain evidence="2">HKST-UBA11</strain>
    </source>
</reference>
<dbReference type="Proteomes" id="UP000754563">
    <property type="component" value="Unassembled WGS sequence"/>
</dbReference>
<protein>
    <submittedName>
        <fullName evidence="2">Uncharacterized protein</fullName>
    </submittedName>
</protein>
<evidence type="ECO:0000313" key="3">
    <source>
        <dbReference type="Proteomes" id="UP000754563"/>
    </source>
</evidence>
<dbReference type="AlphaFoldDB" id="A0A955RL98"/>
<accession>A0A955RL98</accession>
<gene>
    <name evidence="2" type="ORF">KC717_05615</name>
</gene>
<evidence type="ECO:0000313" key="2">
    <source>
        <dbReference type="EMBL" id="MCA9386098.1"/>
    </source>
</evidence>
<comment type="caution">
    <text evidence="2">The sequence shown here is derived from an EMBL/GenBank/DDBJ whole genome shotgun (WGS) entry which is preliminary data.</text>
</comment>
<sequence length="193" mass="21125">MSNTKHIQFLIGALIIVSTANLMFSITNRLKLNTKETNTVSVINESDGFMLKAGAVRPCTLQIGGDGENKQTCMVKPSDKEIDGTPGWELITYKNHVPLGIESIELSENGKILLLNFPGNDTPDHPLQFDTIAACMVSPDETLIVEEYAVGCSFSRFQARLYLTKGAEGHQDFTEFTDPGGNIFFSMTGTKSL</sequence>
<reference evidence="2" key="2">
    <citation type="journal article" date="2021" name="Microbiome">
        <title>Successional dynamics and alternative stable states in a saline activated sludge microbial community over 9 years.</title>
        <authorList>
            <person name="Wang Y."/>
            <person name="Ye J."/>
            <person name="Ju F."/>
            <person name="Liu L."/>
            <person name="Boyd J.A."/>
            <person name="Deng Y."/>
            <person name="Parks D.H."/>
            <person name="Jiang X."/>
            <person name="Yin X."/>
            <person name="Woodcroft B.J."/>
            <person name="Tyson G.W."/>
            <person name="Hugenholtz P."/>
            <person name="Polz M.F."/>
            <person name="Zhang T."/>
        </authorList>
    </citation>
    <scope>NUCLEOTIDE SEQUENCE</scope>
    <source>
        <strain evidence="2">HKST-UBA11</strain>
    </source>
</reference>
<keyword evidence="1" id="KW-0812">Transmembrane</keyword>
<organism evidence="2 3">
    <name type="scientific">Candidatus Dojkabacteria bacterium</name>
    <dbReference type="NCBI Taxonomy" id="2099670"/>
    <lineage>
        <taxon>Bacteria</taxon>
        <taxon>Candidatus Dojkabacteria</taxon>
    </lineage>
</organism>
<keyword evidence="1" id="KW-1133">Transmembrane helix</keyword>
<feature type="transmembrane region" description="Helical" evidence="1">
    <location>
        <begin position="6"/>
        <end position="26"/>
    </location>
</feature>
<name>A0A955RL98_9BACT</name>
<keyword evidence="1" id="KW-0472">Membrane</keyword>
<evidence type="ECO:0000256" key="1">
    <source>
        <dbReference type="SAM" id="Phobius"/>
    </source>
</evidence>